<keyword evidence="2" id="KW-1185">Reference proteome</keyword>
<proteinExistence type="predicted"/>
<dbReference type="EMBL" id="JANPWB010000015">
    <property type="protein sequence ID" value="KAJ1093036.1"/>
    <property type="molecule type" value="Genomic_DNA"/>
</dbReference>
<organism evidence="1 2">
    <name type="scientific">Pleurodeles waltl</name>
    <name type="common">Iberian ribbed newt</name>
    <dbReference type="NCBI Taxonomy" id="8319"/>
    <lineage>
        <taxon>Eukaryota</taxon>
        <taxon>Metazoa</taxon>
        <taxon>Chordata</taxon>
        <taxon>Craniata</taxon>
        <taxon>Vertebrata</taxon>
        <taxon>Euteleostomi</taxon>
        <taxon>Amphibia</taxon>
        <taxon>Batrachia</taxon>
        <taxon>Caudata</taxon>
        <taxon>Salamandroidea</taxon>
        <taxon>Salamandridae</taxon>
        <taxon>Pleurodelinae</taxon>
        <taxon>Pleurodeles</taxon>
    </lineage>
</organism>
<evidence type="ECO:0000313" key="1">
    <source>
        <dbReference type="EMBL" id="KAJ1093036.1"/>
    </source>
</evidence>
<protein>
    <submittedName>
        <fullName evidence="1">Uncharacterized protein</fullName>
    </submittedName>
</protein>
<gene>
    <name evidence="1" type="ORF">NDU88_006145</name>
</gene>
<comment type="caution">
    <text evidence="1">The sequence shown here is derived from an EMBL/GenBank/DDBJ whole genome shotgun (WGS) entry which is preliminary data.</text>
</comment>
<sequence length="182" mass="19309">MGLLAGLQRRAWLVSGLRGEALRAREERRARPARAASCCCGRPGGISWPRWRGARGENRWGGPSAVLLGRGPPGELRLRQPVAWGTCCGQGLLRLRRGGRIARARGRPVAASWAARLLEGGGPPELVAVGPPVQVSAWALGSGDVQACPEPPVVSPIWEGLEAVIAGRIGPGGRQRYFLAHL</sequence>
<evidence type="ECO:0000313" key="2">
    <source>
        <dbReference type="Proteomes" id="UP001066276"/>
    </source>
</evidence>
<dbReference type="AlphaFoldDB" id="A0AAV7LN86"/>
<accession>A0AAV7LN86</accession>
<name>A0AAV7LN86_PLEWA</name>
<reference evidence="1" key="1">
    <citation type="journal article" date="2022" name="bioRxiv">
        <title>Sequencing and chromosome-scale assembly of the giantPleurodeles waltlgenome.</title>
        <authorList>
            <person name="Brown T."/>
            <person name="Elewa A."/>
            <person name="Iarovenko S."/>
            <person name="Subramanian E."/>
            <person name="Araus A.J."/>
            <person name="Petzold A."/>
            <person name="Susuki M."/>
            <person name="Suzuki K.-i.T."/>
            <person name="Hayashi T."/>
            <person name="Toyoda A."/>
            <person name="Oliveira C."/>
            <person name="Osipova E."/>
            <person name="Leigh N.D."/>
            <person name="Simon A."/>
            <person name="Yun M.H."/>
        </authorList>
    </citation>
    <scope>NUCLEOTIDE SEQUENCE</scope>
    <source>
        <strain evidence="1">20211129_DDA</strain>
        <tissue evidence="1">Liver</tissue>
    </source>
</reference>
<dbReference type="Proteomes" id="UP001066276">
    <property type="component" value="Chromosome 11"/>
</dbReference>